<dbReference type="PANTHER" id="PTHR43653">
    <property type="entry name" value="CYTOCHROME C ASSEMBLY PROTEIN-RELATED"/>
    <property type="match status" value="1"/>
</dbReference>
<evidence type="ECO:0000256" key="9">
    <source>
        <dbReference type="ARBA" id="ARBA00037230"/>
    </source>
</evidence>
<dbReference type="STRING" id="1838285.SCAL_000992"/>
<dbReference type="Pfam" id="PF16327">
    <property type="entry name" value="CcmF_C"/>
    <property type="match status" value="1"/>
</dbReference>
<feature type="transmembrane region" description="Helical" evidence="10">
    <location>
        <begin position="417"/>
        <end position="434"/>
    </location>
</feature>
<dbReference type="Proteomes" id="UP000186940">
    <property type="component" value="Unassembled WGS sequence"/>
</dbReference>
<dbReference type="AlphaFoldDB" id="A0A1F2P8A4"/>
<evidence type="ECO:0000313" key="13">
    <source>
        <dbReference type="EMBL" id="OFV67617.1"/>
    </source>
</evidence>
<evidence type="ECO:0000313" key="14">
    <source>
        <dbReference type="Proteomes" id="UP000186940"/>
    </source>
</evidence>
<dbReference type="GO" id="GO:0015232">
    <property type="term" value="F:heme transmembrane transporter activity"/>
    <property type="evidence" value="ECO:0007669"/>
    <property type="project" value="InterPro"/>
</dbReference>
<dbReference type="GO" id="GO:0017004">
    <property type="term" value="P:cytochrome complex assembly"/>
    <property type="evidence" value="ECO:0007669"/>
    <property type="project" value="UniProtKB-KW"/>
</dbReference>
<gene>
    <name evidence="13" type="ORF">SCAL_000992</name>
</gene>
<comment type="function">
    <text evidence="9">Required for the biogenesis of c-type cytochromes. Possible subunit of a heme lyase.</text>
</comment>
<feature type="transmembrane region" description="Helical" evidence="10">
    <location>
        <begin position="342"/>
        <end position="366"/>
    </location>
</feature>
<feature type="transmembrane region" description="Helical" evidence="10">
    <location>
        <begin position="117"/>
        <end position="137"/>
    </location>
</feature>
<keyword evidence="13" id="KW-0456">Lyase</keyword>
<feature type="domain" description="Cytochrome c-type biogenesis protein CcmF C-terminal" evidence="12">
    <location>
        <begin position="308"/>
        <end position="623"/>
    </location>
</feature>
<feature type="transmembrane region" description="Helical" evidence="10">
    <location>
        <begin position="386"/>
        <end position="405"/>
    </location>
</feature>
<feature type="transmembrane region" description="Helical" evidence="10">
    <location>
        <begin position="40"/>
        <end position="59"/>
    </location>
</feature>
<comment type="caution">
    <text evidence="13">The sequence shown here is derived from an EMBL/GenBank/DDBJ whole genome shotgun (WGS) entry which is preliminary data.</text>
</comment>
<keyword evidence="5 10" id="KW-0812">Transmembrane</keyword>
<name>A0A1F2P8A4_9EURY</name>
<comment type="subcellular location">
    <subcellularLocation>
        <location evidence="1">Cell inner membrane</location>
        <topology evidence="1">Multi-pass membrane protein</topology>
    </subcellularLocation>
</comment>
<feature type="transmembrane region" description="Helical" evidence="10">
    <location>
        <begin position="171"/>
        <end position="191"/>
    </location>
</feature>
<evidence type="ECO:0000259" key="12">
    <source>
        <dbReference type="Pfam" id="PF16327"/>
    </source>
</evidence>
<evidence type="ECO:0000256" key="10">
    <source>
        <dbReference type="SAM" id="Phobius"/>
    </source>
</evidence>
<feature type="transmembrane region" description="Helical" evidence="10">
    <location>
        <begin position="302"/>
        <end position="322"/>
    </location>
</feature>
<feature type="transmembrane region" description="Helical" evidence="10">
    <location>
        <begin position="203"/>
        <end position="222"/>
    </location>
</feature>
<evidence type="ECO:0000259" key="11">
    <source>
        <dbReference type="Pfam" id="PF01578"/>
    </source>
</evidence>
<evidence type="ECO:0000256" key="1">
    <source>
        <dbReference type="ARBA" id="ARBA00004429"/>
    </source>
</evidence>
<dbReference type="PANTHER" id="PTHR43653:SF1">
    <property type="entry name" value="CYTOCHROME C-TYPE BIOGENESIS PROTEIN CCMF"/>
    <property type="match status" value="1"/>
</dbReference>
<evidence type="ECO:0000256" key="7">
    <source>
        <dbReference type="ARBA" id="ARBA00022989"/>
    </source>
</evidence>
<keyword evidence="3" id="KW-1003">Cell membrane</keyword>
<dbReference type="GO" id="GO:0016829">
    <property type="term" value="F:lyase activity"/>
    <property type="evidence" value="ECO:0007669"/>
    <property type="project" value="UniProtKB-KW"/>
</dbReference>
<dbReference type="PRINTS" id="PR01410">
    <property type="entry name" value="CCBIOGENESIS"/>
</dbReference>
<dbReference type="GO" id="GO:0020037">
    <property type="term" value="F:heme binding"/>
    <property type="evidence" value="ECO:0007669"/>
    <property type="project" value="InterPro"/>
</dbReference>
<keyword evidence="8 10" id="KW-0472">Membrane</keyword>
<feature type="transmembrane region" description="Helical" evidence="10">
    <location>
        <begin position="600"/>
        <end position="623"/>
    </location>
</feature>
<dbReference type="InterPro" id="IPR002541">
    <property type="entry name" value="Cyt_c_assembly"/>
</dbReference>
<keyword evidence="4" id="KW-0997">Cell inner membrane</keyword>
<feature type="transmembrane region" description="Helical" evidence="10">
    <location>
        <begin position="269"/>
        <end position="290"/>
    </location>
</feature>
<evidence type="ECO:0000256" key="4">
    <source>
        <dbReference type="ARBA" id="ARBA00022519"/>
    </source>
</evidence>
<evidence type="ECO:0000256" key="2">
    <source>
        <dbReference type="ARBA" id="ARBA00009186"/>
    </source>
</evidence>
<dbReference type="InterPro" id="IPR003568">
    <property type="entry name" value="Cyt_c_biogenesis_CcmF"/>
</dbReference>
<sequence length="631" mass="70571">MNDLIFLGAALLAAMAAVLLYVVGAELKRNDLIEWGKVSTHLTFIFITIASLRLFYLLITHDFQNMYVATYTSRDLPLFYVVSAFWAGQQGSFLLWVWLIAIFASALLFIKKDDERFMAYTLAMLAAIMVGFLYILVTVSNPFERLDFIPADGNGLNPLLQDPGMVLHPPVLFIGYAGLAVPFAFAVAGVIMKRDWIKSARSWLILAWVALSMGNIIGAWWAYHVLGWGGYWAWDPVENSSLLPWLTASALLHTMMIEEKTGKMRLSNFLLISITFILVLYGTFLTRSGILESVHAFANSGLGGILMGFLLIILTASVRLMIRRRDYLKSDPVGFDLSRSGLILITSILLVISTGTVLAGSFYPLILEFTGGVQQMVQAEYYNTMNVPIAVMILLLLGVCPLIGWRRYTMMELKKNVMVSAISAVTVLVIALIGGIRNLIALSGIIACTFALTTHIFEFYTTKKSGNNILDAIGKNHRRFGGYIVHISLIVMVIGVCGSSIYDERDIFTLQIGSEHTIGDYTMRYGGTEMIPSKSGVYYVAIVDLYRDGRVIGRAMPDVYYSYRFDQTYQHVYIKSTLLEDFYLVYQGSEQGYALFEVRILPLVSFIWWGGILLLLGGIVALMPDKRRNEK</sequence>
<accession>A0A1F2P8A4</accession>
<dbReference type="GO" id="GO:0005886">
    <property type="term" value="C:plasma membrane"/>
    <property type="evidence" value="ECO:0007669"/>
    <property type="project" value="UniProtKB-SubCell"/>
</dbReference>
<feature type="transmembrane region" description="Helical" evidence="10">
    <location>
        <begin position="93"/>
        <end position="110"/>
    </location>
</feature>
<dbReference type="InterPro" id="IPR003567">
    <property type="entry name" value="Cyt_c_biogenesis"/>
</dbReference>
<keyword evidence="6" id="KW-0201">Cytochrome c-type biogenesis</keyword>
<reference evidence="13" key="1">
    <citation type="submission" date="2016-05" db="EMBL/GenBank/DDBJ databases">
        <title>Microbial consortia oxidize butane by reversing methanogenesis.</title>
        <authorList>
            <person name="Laso-Perez R."/>
            <person name="Richter M."/>
            <person name="Wegener G."/>
            <person name="Musat F."/>
        </authorList>
    </citation>
    <scope>NUCLEOTIDE SEQUENCE [LARGE SCALE GENOMIC DNA]</scope>
    <source>
        <strain evidence="13">BOX2</strain>
    </source>
</reference>
<dbReference type="Pfam" id="PF01578">
    <property type="entry name" value="Cytochrom_C_asm"/>
    <property type="match status" value="1"/>
</dbReference>
<proteinExistence type="inferred from homology"/>
<organism evidence="13 14">
    <name type="scientific">Candidatus Syntropharchaeum caldarium</name>
    <dbReference type="NCBI Taxonomy" id="1838285"/>
    <lineage>
        <taxon>Archaea</taxon>
        <taxon>Methanobacteriati</taxon>
        <taxon>Methanobacteriota</taxon>
        <taxon>Stenosarchaea group</taxon>
        <taxon>Methanomicrobia</taxon>
        <taxon>Methanosarcinales</taxon>
        <taxon>ANME-2 cluster</taxon>
        <taxon>Candidatus Syntropharchaeum</taxon>
    </lineage>
</organism>
<dbReference type="PATRIC" id="fig|1838285.3.peg.1008"/>
<feature type="transmembrane region" description="Helical" evidence="10">
    <location>
        <begin position="242"/>
        <end position="257"/>
    </location>
</feature>
<feature type="transmembrane region" description="Helical" evidence="10">
    <location>
        <begin position="440"/>
        <end position="460"/>
    </location>
</feature>
<evidence type="ECO:0000256" key="6">
    <source>
        <dbReference type="ARBA" id="ARBA00022748"/>
    </source>
</evidence>
<feature type="transmembrane region" description="Helical" evidence="10">
    <location>
        <begin position="480"/>
        <end position="502"/>
    </location>
</feature>
<keyword evidence="7 10" id="KW-1133">Transmembrane helix</keyword>
<evidence type="ECO:0000256" key="5">
    <source>
        <dbReference type="ARBA" id="ARBA00022692"/>
    </source>
</evidence>
<feature type="domain" description="Cytochrome c assembly protein" evidence="11">
    <location>
        <begin position="89"/>
        <end position="288"/>
    </location>
</feature>
<evidence type="ECO:0000256" key="8">
    <source>
        <dbReference type="ARBA" id="ARBA00023136"/>
    </source>
</evidence>
<keyword evidence="14" id="KW-1185">Reference proteome</keyword>
<dbReference type="PRINTS" id="PR01411">
    <property type="entry name" value="CCMFBIOGNSIS"/>
</dbReference>
<dbReference type="InterPro" id="IPR032523">
    <property type="entry name" value="CcmF_C"/>
</dbReference>
<dbReference type="EMBL" id="LYOS01000003">
    <property type="protein sequence ID" value="OFV67617.1"/>
    <property type="molecule type" value="Genomic_DNA"/>
</dbReference>
<protein>
    <submittedName>
        <fullName evidence="13">Heme lyase subunit CcmF</fullName>
    </submittedName>
</protein>
<evidence type="ECO:0000256" key="3">
    <source>
        <dbReference type="ARBA" id="ARBA00022475"/>
    </source>
</evidence>
<comment type="similarity">
    <text evidence="2">Belongs to the CcmF/CycK/Ccl1/NrfE/CcsA family.</text>
</comment>